<sequence>MSFANDIKNLSSFLKEQGFLAVPMNYNNLRSWVKELDSEHLVYMYVYVGQYKQHSQDGFLIVSPPRDSDDVWERTSLAFGIPLDENFELGSGFYDKYINRLTNLLPSAVCLKEAVINEMHNPSEIATKGINTAKILATRYMRVVQGFRDLQKAPNFTELCQISKETWLKKKKIYWLEEDLGKKYLDPYADDIIKQYPDTYTERLSIILATYSVFR</sequence>
<name>A0A250F2I5_CAPSP</name>
<reference evidence="2" key="1">
    <citation type="submission" date="2017-06" db="EMBL/GenBank/DDBJ databases">
        <title>Capnocytophaga spp. assemblies.</title>
        <authorList>
            <person name="Gulvik C.A."/>
        </authorList>
    </citation>
    <scope>NUCLEOTIDE SEQUENCE [LARGE SCALE GENOMIC DNA]</scope>
    <source>
        <strain evidence="2">H4486</strain>
    </source>
</reference>
<accession>A0A250F2I5</accession>
<proteinExistence type="predicted"/>
<evidence type="ECO:0000313" key="2">
    <source>
        <dbReference type="Proteomes" id="UP000217334"/>
    </source>
</evidence>
<protein>
    <submittedName>
        <fullName evidence="1">Uncharacterized protein</fullName>
    </submittedName>
</protein>
<organism evidence="1 2">
    <name type="scientific">Capnocytophaga sputigena</name>
    <dbReference type="NCBI Taxonomy" id="1019"/>
    <lineage>
        <taxon>Bacteria</taxon>
        <taxon>Pseudomonadati</taxon>
        <taxon>Bacteroidota</taxon>
        <taxon>Flavobacteriia</taxon>
        <taxon>Flavobacteriales</taxon>
        <taxon>Flavobacteriaceae</taxon>
        <taxon>Capnocytophaga</taxon>
    </lineage>
</organism>
<dbReference type="AlphaFoldDB" id="A0A250F2I5"/>
<dbReference type="EMBL" id="CP022383">
    <property type="protein sequence ID" value="ATA79359.1"/>
    <property type="molecule type" value="Genomic_DNA"/>
</dbReference>
<gene>
    <name evidence="1" type="ORF">CGC59_06570</name>
</gene>
<evidence type="ECO:0000313" key="1">
    <source>
        <dbReference type="EMBL" id="ATA79359.1"/>
    </source>
</evidence>
<dbReference type="Proteomes" id="UP000217334">
    <property type="component" value="Chromosome"/>
</dbReference>
<dbReference type="RefSeq" id="WP_095901301.1">
    <property type="nucleotide sequence ID" value="NZ_CP022383.1"/>
</dbReference>